<accession>A0A1G2H536</accession>
<dbReference type="EMBL" id="MHOD01000027">
    <property type="protein sequence ID" value="OGZ57577.1"/>
    <property type="molecule type" value="Genomic_DNA"/>
</dbReference>
<organism evidence="3 4">
    <name type="scientific">Candidatus Spechtbacteria bacterium RIFCSPHIGHO2_01_FULL_43_30</name>
    <dbReference type="NCBI Taxonomy" id="1802158"/>
    <lineage>
        <taxon>Bacteria</taxon>
        <taxon>Candidatus Spechtiibacteriota</taxon>
    </lineage>
</organism>
<dbReference type="GO" id="GO:0030655">
    <property type="term" value="P:beta-lactam antibiotic catabolic process"/>
    <property type="evidence" value="ECO:0007669"/>
    <property type="project" value="InterPro"/>
</dbReference>
<comment type="caution">
    <text evidence="3">The sequence shown here is derived from an EMBL/GenBank/DDBJ whole genome shotgun (WGS) entry which is preliminary data.</text>
</comment>
<keyword evidence="1" id="KW-0472">Membrane</keyword>
<gene>
    <name evidence="3" type="ORF">A2827_01135</name>
</gene>
<evidence type="ECO:0000259" key="2">
    <source>
        <dbReference type="Pfam" id="PF13354"/>
    </source>
</evidence>
<dbReference type="AlphaFoldDB" id="A0A1G2H536"/>
<proteinExistence type="predicted"/>
<keyword evidence="1" id="KW-1133">Transmembrane helix</keyword>
<keyword evidence="1" id="KW-0812">Transmembrane</keyword>
<protein>
    <recommendedName>
        <fullName evidence="2">Beta-lactamase class A catalytic domain-containing protein</fullName>
    </recommendedName>
</protein>
<sequence>MDFFGTLMRLARKYFKPHHRIIIALLFFTNIAALAFLFNSHNDRAEISKYPLIDFSRNFIAQEHYIINFQPLRDDLKEIIKKEQYKGVEVSIYMEFLNTGANISINPDSRIFPASLNKLPISMAMMKKIENGSWGINDELVLLPVDINQKYGKLYQYPVGSIFTIEFLLKTALQQSDNTAFAILYRNMDAVELNSVLEELGLKDLFNDAGQITAKEYSRLFRALYTASFLNRENSEFMLEWLSDTDFSEFLSRDIPKNIMFAHKFGINEEDRVFSDSGIVYAENRPYLITVLVSVTGNGTPESDLEHAVRIMSEISQKTFLYINEL</sequence>
<dbReference type="InterPro" id="IPR045155">
    <property type="entry name" value="Beta-lactam_cat"/>
</dbReference>
<dbReference type="Pfam" id="PF13354">
    <property type="entry name" value="Beta-lactamase2"/>
    <property type="match status" value="1"/>
</dbReference>
<dbReference type="Gene3D" id="3.40.710.10">
    <property type="entry name" value="DD-peptidase/beta-lactamase superfamily"/>
    <property type="match status" value="1"/>
</dbReference>
<name>A0A1G2H536_9BACT</name>
<dbReference type="GO" id="GO:0046677">
    <property type="term" value="P:response to antibiotic"/>
    <property type="evidence" value="ECO:0007669"/>
    <property type="project" value="InterPro"/>
</dbReference>
<evidence type="ECO:0000313" key="4">
    <source>
        <dbReference type="Proteomes" id="UP000177932"/>
    </source>
</evidence>
<dbReference type="PANTHER" id="PTHR35333:SF3">
    <property type="entry name" value="BETA-LACTAMASE-TYPE TRANSPEPTIDASE FOLD CONTAINING PROTEIN"/>
    <property type="match status" value="1"/>
</dbReference>
<dbReference type="SUPFAM" id="SSF56601">
    <property type="entry name" value="beta-lactamase/transpeptidase-like"/>
    <property type="match status" value="1"/>
</dbReference>
<feature type="transmembrane region" description="Helical" evidence="1">
    <location>
        <begin position="21"/>
        <end position="38"/>
    </location>
</feature>
<dbReference type="STRING" id="1802158.A2827_01135"/>
<dbReference type="PANTHER" id="PTHR35333">
    <property type="entry name" value="BETA-LACTAMASE"/>
    <property type="match status" value="1"/>
</dbReference>
<dbReference type="InterPro" id="IPR000871">
    <property type="entry name" value="Beta-lactam_class-A"/>
</dbReference>
<reference evidence="3 4" key="1">
    <citation type="journal article" date="2016" name="Nat. Commun.">
        <title>Thousands of microbial genomes shed light on interconnected biogeochemical processes in an aquifer system.</title>
        <authorList>
            <person name="Anantharaman K."/>
            <person name="Brown C.T."/>
            <person name="Hug L.A."/>
            <person name="Sharon I."/>
            <person name="Castelle C.J."/>
            <person name="Probst A.J."/>
            <person name="Thomas B.C."/>
            <person name="Singh A."/>
            <person name="Wilkins M.J."/>
            <person name="Karaoz U."/>
            <person name="Brodie E.L."/>
            <person name="Williams K.H."/>
            <person name="Hubbard S.S."/>
            <person name="Banfield J.F."/>
        </authorList>
    </citation>
    <scope>NUCLEOTIDE SEQUENCE [LARGE SCALE GENOMIC DNA]</scope>
</reference>
<dbReference type="Proteomes" id="UP000177932">
    <property type="component" value="Unassembled WGS sequence"/>
</dbReference>
<evidence type="ECO:0000313" key="3">
    <source>
        <dbReference type="EMBL" id="OGZ57577.1"/>
    </source>
</evidence>
<dbReference type="InterPro" id="IPR012338">
    <property type="entry name" value="Beta-lactam/transpept-like"/>
</dbReference>
<feature type="domain" description="Beta-lactamase class A catalytic" evidence="2">
    <location>
        <begin position="91"/>
        <end position="293"/>
    </location>
</feature>
<dbReference type="GO" id="GO:0008800">
    <property type="term" value="F:beta-lactamase activity"/>
    <property type="evidence" value="ECO:0007669"/>
    <property type="project" value="InterPro"/>
</dbReference>
<evidence type="ECO:0000256" key="1">
    <source>
        <dbReference type="SAM" id="Phobius"/>
    </source>
</evidence>